<dbReference type="Proteomes" id="UP000095228">
    <property type="component" value="Chromosome"/>
</dbReference>
<protein>
    <recommendedName>
        <fullName evidence="3">Transposase IS200-like domain-containing protein</fullName>
    </recommendedName>
</protein>
<name>A0A1D8AV13_9BACT</name>
<gene>
    <name evidence="1" type="ORF">Verru16b_01790</name>
</gene>
<dbReference type="InterPro" id="IPR036515">
    <property type="entry name" value="Transposase_17_sf"/>
</dbReference>
<dbReference type="EMBL" id="CP016094">
    <property type="protein sequence ID" value="AOS44723.1"/>
    <property type="molecule type" value="Genomic_DNA"/>
</dbReference>
<dbReference type="GO" id="GO:0006313">
    <property type="term" value="P:DNA transposition"/>
    <property type="evidence" value="ECO:0007669"/>
    <property type="project" value="InterPro"/>
</dbReference>
<dbReference type="PANTHER" id="PTHR36966">
    <property type="entry name" value="REP-ASSOCIATED TYROSINE TRANSPOSASE"/>
    <property type="match status" value="1"/>
</dbReference>
<evidence type="ECO:0008006" key="3">
    <source>
        <dbReference type="Google" id="ProtNLM"/>
    </source>
</evidence>
<dbReference type="GO" id="GO:0004803">
    <property type="term" value="F:transposase activity"/>
    <property type="evidence" value="ECO:0007669"/>
    <property type="project" value="InterPro"/>
</dbReference>
<proteinExistence type="predicted"/>
<sequence length="72" mass="8689">MRDWKRWTSGLIQRPGHVSQPIWQREFFDHVLRSASSYDQKWHYVRENPVRAGLVTRADEWPFAGECEALRF</sequence>
<reference evidence="1 2" key="1">
    <citation type="submission" date="2016-06" db="EMBL/GenBank/DDBJ databases">
        <title>Three novel species with peptidoglycan cell walls form the new genus Lacunisphaera gen. nov. in the family Opitutaceae of the verrucomicrobial subdivision 4.</title>
        <authorList>
            <person name="Rast P."/>
            <person name="Gloeckner I."/>
            <person name="Jogler M."/>
            <person name="Boedeker C."/>
            <person name="Jeske O."/>
            <person name="Wiegand S."/>
            <person name="Reinhardt R."/>
            <person name="Schumann P."/>
            <person name="Rohde M."/>
            <person name="Spring S."/>
            <person name="Gloeckner F.O."/>
            <person name="Jogler C."/>
        </authorList>
    </citation>
    <scope>NUCLEOTIDE SEQUENCE [LARGE SCALE GENOMIC DNA]</scope>
    <source>
        <strain evidence="1 2">IG16b</strain>
    </source>
</reference>
<evidence type="ECO:0000313" key="2">
    <source>
        <dbReference type="Proteomes" id="UP000095228"/>
    </source>
</evidence>
<evidence type="ECO:0000313" key="1">
    <source>
        <dbReference type="EMBL" id="AOS44723.1"/>
    </source>
</evidence>
<dbReference type="PANTHER" id="PTHR36966:SF1">
    <property type="entry name" value="REP-ASSOCIATED TYROSINE TRANSPOSASE"/>
    <property type="match status" value="1"/>
</dbReference>
<dbReference type="SUPFAM" id="SSF143422">
    <property type="entry name" value="Transposase IS200-like"/>
    <property type="match status" value="1"/>
</dbReference>
<dbReference type="Gene3D" id="3.30.70.1290">
    <property type="entry name" value="Transposase IS200-like"/>
    <property type="match status" value="1"/>
</dbReference>
<keyword evidence="2" id="KW-1185">Reference proteome</keyword>
<accession>A0A1D8AV13</accession>
<dbReference type="KEGG" id="obg:Verru16b_01790"/>
<organism evidence="1 2">
    <name type="scientific">Lacunisphaera limnophila</name>
    <dbReference type="NCBI Taxonomy" id="1838286"/>
    <lineage>
        <taxon>Bacteria</taxon>
        <taxon>Pseudomonadati</taxon>
        <taxon>Verrucomicrobiota</taxon>
        <taxon>Opitutia</taxon>
        <taxon>Opitutales</taxon>
        <taxon>Opitutaceae</taxon>
        <taxon>Lacunisphaera</taxon>
    </lineage>
</organism>
<dbReference type="InterPro" id="IPR052715">
    <property type="entry name" value="RAYT_transposase"/>
</dbReference>
<dbReference type="GO" id="GO:0043565">
    <property type="term" value="F:sequence-specific DNA binding"/>
    <property type="evidence" value="ECO:0007669"/>
    <property type="project" value="TreeGrafter"/>
</dbReference>
<dbReference type="AlphaFoldDB" id="A0A1D8AV13"/>